<name>A0A182J922_ANOAO</name>
<evidence type="ECO:0000313" key="1">
    <source>
        <dbReference type="EnsemblMetazoa" id="AATE013683-PA.1"/>
    </source>
</evidence>
<reference evidence="1" key="1">
    <citation type="submission" date="2022-08" db="UniProtKB">
        <authorList>
            <consortium name="EnsemblMetazoa"/>
        </authorList>
    </citation>
    <scope>IDENTIFICATION</scope>
    <source>
        <strain evidence="1">EBRO</strain>
    </source>
</reference>
<proteinExistence type="predicted"/>
<dbReference type="AlphaFoldDB" id="A0A182J922"/>
<organism evidence="1">
    <name type="scientific">Anopheles atroparvus</name>
    <name type="common">European mosquito</name>
    <dbReference type="NCBI Taxonomy" id="41427"/>
    <lineage>
        <taxon>Eukaryota</taxon>
        <taxon>Metazoa</taxon>
        <taxon>Ecdysozoa</taxon>
        <taxon>Arthropoda</taxon>
        <taxon>Hexapoda</taxon>
        <taxon>Insecta</taxon>
        <taxon>Pterygota</taxon>
        <taxon>Neoptera</taxon>
        <taxon>Endopterygota</taxon>
        <taxon>Diptera</taxon>
        <taxon>Nematocera</taxon>
        <taxon>Culicoidea</taxon>
        <taxon>Culicidae</taxon>
        <taxon>Anophelinae</taxon>
        <taxon>Anopheles</taxon>
    </lineage>
</organism>
<dbReference type="VEuPathDB" id="VectorBase:AATE013683"/>
<protein>
    <submittedName>
        <fullName evidence="1">Uncharacterized protein</fullName>
    </submittedName>
</protein>
<accession>A0A182J922</accession>
<dbReference type="EnsemblMetazoa" id="AATE013683-RA">
    <property type="protein sequence ID" value="AATE013683-PA.1"/>
    <property type="gene ID" value="AATE013683"/>
</dbReference>
<sequence>MSGGRPISRRIVIASAIVAWSWLAALPSTCGASGTKSRPVSTGIDTEFVAIRTSPNRTLLCWAIKLSPTAFVADAECVRRYRRHQIAMIYGDVVPQAPTVRERLRRRLASLRSPQCRHSVPPLVLVSAPAGSDRSSLGQTVRNFIAAYGMVDGHGRVCRECEILGIRRVFRCPVEPGTVVLYNDCLKQIEAAERATMNRQMAELDGWTWQLRRTLHGSLYADLEQRGKLQLEWLKFITSSRR</sequence>